<dbReference type="EMBL" id="DF196820">
    <property type="protein sequence ID" value="GAD31378.1"/>
    <property type="molecule type" value="Genomic_DNA"/>
</dbReference>
<dbReference type="eggNOG" id="COG1192">
    <property type="taxonomic scope" value="Bacteria"/>
</dbReference>
<dbReference type="HOGENOM" id="CLU_037612_9_2_6"/>
<protein>
    <submittedName>
        <fullName evidence="2">Plasmid partition protein, ParA</fullName>
    </submittedName>
</protein>
<dbReference type="PANTHER" id="PTHR13696:SF52">
    <property type="entry name" value="PARA FAMILY PROTEIN CT_582"/>
    <property type="match status" value="1"/>
</dbReference>
<dbReference type="PANTHER" id="PTHR13696">
    <property type="entry name" value="P-LOOP CONTAINING NUCLEOSIDE TRIPHOSPHATE HYDROLASE"/>
    <property type="match status" value="1"/>
</dbReference>
<accession>V5F609</accession>
<organism evidence="2 3">
    <name type="scientific">Photobacterium leiognathi lrivu.4.1</name>
    <dbReference type="NCBI Taxonomy" id="1248232"/>
    <lineage>
        <taxon>Bacteria</taxon>
        <taxon>Pseudomonadati</taxon>
        <taxon>Pseudomonadota</taxon>
        <taxon>Gammaproteobacteria</taxon>
        <taxon>Vibrionales</taxon>
        <taxon>Vibrionaceae</taxon>
        <taxon>Photobacterium</taxon>
    </lineage>
</organism>
<dbReference type="Gene3D" id="3.40.50.300">
    <property type="entry name" value="P-loop containing nucleotide triphosphate hydrolases"/>
    <property type="match status" value="1"/>
</dbReference>
<evidence type="ECO:0000313" key="3">
    <source>
        <dbReference type="Proteomes" id="UP000030675"/>
    </source>
</evidence>
<dbReference type="Proteomes" id="UP000030675">
    <property type="component" value="Unassembled WGS sequence"/>
</dbReference>
<sequence length="390" mass="44440">MNTTKAEINKLKEHADLYIKKRNDFYPKEERLYTRQEASDYLAINKVTLDNYVKNLGFNVKSREGMQWSMSISELYDFESQLPDNLKKHEHFKRKPNQKCQVIMFQNQKGGVGKTVSAATVASCLSAEFPEKLRIGLIDLDGQSTLSMYYAANAQRDGEFSVGDIVRGNYELDEGETFEGLVKAAFLKTSIPNLRILPALQSDRSLEGWFHRVQSELDNPYGLVKNIVDAVEDEFDIIILDTPPSLSFMTYNGYFAATSVIFPLAANENDIDATCNYFANLPEVWALLEQYGHTGYDFMRLMVTNYRQTVSNTSLMNQLNRSFGEWLYPTQFKHSEAVQLCTSMMNTVFDLAASEYPKAKKTLNDARTNAFEVASQIYRDIDNVWGVNNG</sequence>
<dbReference type="CDD" id="cd02042">
    <property type="entry name" value="ParAB_family"/>
    <property type="match status" value="1"/>
</dbReference>
<dbReference type="RefSeq" id="WP_023934215.1">
    <property type="nucleotide sequence ID" value="NZ_DF196820.1"/>
</dbReference>
<evidence type="ECO:0000259" key="1">
    <source>
        <dbReference type="Pfam" id="PF13614"/>
    </source>
</evidence>
<dbReference type="InterPro" id="IPR025669">
    <property type="entry name" value="AAA_dom"/>
</dbReference>
<feature type="domain" description="AAA" evidence="1">
    <location>
        <begin position="101"/>
        <end position="267"/>
    </location>
</feature>
<name>V5F609_PHOLE</name>
<dbReference type="AlphaFoldDB" id="V5F609"/>
<dbReference type="InterPro" id="IPR050678">
    <property type="entry name" value="DNA_Partitioning_ATPase"/>
</dbReference>
<gene>
    <name evidence="2" type="ORF">PLEI_3036</name>
</gene>
<proteinExistence type="predicted"/>
<dbReference type="Pfam" id="PF13614">
    <property type="entry name" value="AAA_31"/>
    <property type="match status" value="1"/>
</dbReference>
<reference evidence="3" key="1">
    <citation type="submission" date="2012-12" db="EMBL/GenBank/DDBJ databases">
        <title>Genome Sequence of Photobacterium leiognathi lrivu.4.1.</title>
        <authorList>
            <person name="Urbanczyk H."/>
            <person name="Ogura Y."/>
            <person name="Hayashi T."/>
            <person name="Dunlap P.V."/>
        </authorList>
    </citation>
    <scope>NUCLEOTIDE SEQUENCE [LARGE SCALE GENOMIC DNA]</scope>
    <source>
        <strain evidence="3">lrivu.4.1</strain>
    </source>
</reference>
<dbReference type="SUPFAM" id="SSF52540">
    <property type="entry name" value="P-loop containing nucleoside triphosphate hydrolases"/>
    <property type="match status" value="1"/>
</dbReference>
<evidence type="ECO:0000313" key="2">
    <source>
        <dbReference type="EMBL" id="GAD31378.1"/>
    </source>
</evidence>
<dbReference type="InterPro" id="IPR027417">
    <property type="entry name" value="P-loop_NTPase"/>
</dbReference>